<proteinExistence type="inferred from homology"/>
<dbReference type="InterPro" id="IPR001650">
    <property type="entry name" value="Helicase_C-like"/>
</dbReference>
<dbReference type="CDD" id="cd00268">
    <property type="entry name" value="DEADc"/>
    <property type="match status" value="1"/>
</dbReference>
<dbReference type="EC" id="3.6.4.13" evidence="1"/>
<dbReference type="CDD" id="cd12252">
    <property type="entry name" value="RRM_DbpA"/>
    <property type="match status" value="1"/>
</dbReference>
<name>A0A9D9H9C5_9SPIR</name>
<feature type="domain" description="Helicase C-terminal" evidence="10">
    <location>
        <begin position="215"/>
        <end position="376"/>
    </location>
</feature>
<feature type="domain" description="DEAD-box RNA helicase Q" evidence="11">
    <location>
        <begin position="2"/>
        <end position="30"/>
    </location>
</feature>
<organism evidence="12 13">
    <name type="scientific">Candidatus Aphodenecus pullistercoris</name>
    <dbReference type="NCBI Taxonomy" id="2840669"/>
    <lineage>
        <taxon>Bacteria</taxon>
        <taxon>Pseudomonadati</taxon>
        <taxon>Spirochaetota</taxon>
        <taxon>Spirochaetia</taxon>
        <taxon>Spirochaetales</taxon>
        <taxon>Candidatus Aphodenecus</taxon>
    </lineage>
</organism>
<dbReference type="InterPro" id="IPR011545">
    <property type="entry name" value="DEAD/DEAH_box_helicase_dom"/>
</dbReference>
<evidence type="ECO:0000256" key="2">
    <source>
        <dbReference type="ARBA" id="ARBA00022741"/>
    </source>
</evidence>
<accession>A0A9D9H9C5</accession>
<dbReference type="PROSITE" id="PS51195">
    <property type="entry name" value="Q_MOTIF"/>
    <property type="match status" value="1"/>
</dbReference>
<dbReference type="Pfam" id="PF03880">
    <property type="entry name" value="DbpA"/>
    <property type="match status" value="1"/>
</dbReference>
<evidence type="ECO:0000259" key="9">
    <source>
        <dbReference type="PROSITE" id="PS51192"/>
    </source>
</evidence>
<evidence type="ECO:0000256" key="6">
    <source>
        <dbReference type="PROSITE-ProRule" id="PRU00552"/>
    </source>
</evidence>
<feature type="region of interest" description="Disordered" evidence="8">
    <location>
        <begin position="532"/>
        <end position="592"/>
    </location>
</feature>
<dbReference type="SUPFAM" id="SSF52540">
    <property type="entry name" value="P-loop containing nucleoside triphosphate hydrolases"/>
    <property type="match status" value="1"/>
</dbReference>
<dbReference type="CDD" id="cd18787">
    <property type="entry name" value="SF2_C_DEAD"/>
    <property type="match status" value="1"/>
</dbReference>
<gene>
    <name evidence="12" type="ORF">IAC42_03220</name>
</gene>
<evidence type="ECO:0000256" key="5">
    <source>
        <dbReference type="ARBA" id="ARBA00022840"/>
    </source>
</evidence>
<reference evidence="12" key="1">
    <citation type="submission" date="2020-10" db="EMBL/GenBank/DDBJ databases">
        <authorList>
            <person name="Gilroy R."/>
        </authorList>
    </citation>
    <scope>NUCLEOTIDE SEQUENCE</scope>
    <source>
        <strain evidence="12">11167</strain>
    </source>
</reference>
<dbReference type="Proteomes" id="UP000823633">
    <property type="component" value="Unassembled WGS sequence"/>
</dbReference>
<dbReference type="EMBL" id="JADIMU010000020">
    <property type="protein sequence ID" value="MBO8442754.1"/>
    <property type="molecule type" value="Genomic_DNA"/>
</dbReference>
<feature type="compositionally biased region" description="Basic and acidic residues" evidence="8">
    <location>
        <begin position="555"/>
        <end position="564"/>
    </location>
</feature>
<dbReference type="InterPro" id="IPR027417">
    <property type="entry name" value="P-loop_NTPase"/>
</dbReference>
<dbReference type="GO" id="GO:0016787">
    <property type="term" value="F:hydrolase activity"/>
    <property type="evidence" value="ECO:0007669"/>
    <property type="project" value="UniProtKB-KW"/>
</dbReference>
<dbReference type="PANTHER" id="PTHR47963">
    <property type="entry name" value="DEAD-BOX ATP-DEPENDENT RNA HELICASE 47, MITOCHONDRIAL"/>
    <property type="match status" value="1"/>
</dbReference>
<evidence type="ECO:0000259" key="10">
    <source>
        <dbReference type="PROSITE" id="PS51194"/>
    </source>
</evidence>
<evidence type="ECO:0000313" key="12">
    <source>
        <dbReference type="EMBL" id="MBO8442754.1"/>
    </source>
</evidence>
<dbReference type="PROSITE" id="PS00039">
    <property type="entry name" value="DEAD_ATP_HELICASE"/>
    <property type="match status" value="1"/>
</dbReference>
<dbReference type="GO" id="GO:0005524">
    <property type="term" value="F:ATP binding"/>
    <property type="evidence" value="ECO:0007669"/>
    <property type="project" value="UniProtKB-KW"/>
</dbReference>
<comment type="similarity">
    <text evidence="7">Belongs to the DEAD box helicase family.</text>
</comment>
<feature type="domain" description="Helicase ATP-binding" evidence="9">
    <location>
        <begin position="34"/>
        <end position="204"/>
    </location>
</feature>
<feature type="short sequence motif" description="Q motif" evidence="6">
    <location>
        <begin position="2"/>
        <end position="30"/>
    </location>
</feature>
<sequence>MEAFRSLGLSGATLAALEKKGFSEPTEIQKACIPLLLDGQKDVIGQAQTGTGKTAAFGLPIIELLDTEDSSTQALVLTPTRELAMQVAKEIASLRGEKRISVEAIYGGTSYEGQLRALRKGVQIVVGTPGRIQDHLERGTLNLSKLKFAVLDEADEMLDMGFIEDIEKILEQTNGDKRMLFFSATMPEPILKLATRFMGDYELVRIARKEEEPSLTEQYYCALRESDKSEVLTRIIDSYTSFYGIVFCKTKVQCEEIGRLLSARGYQAEALHGDLSQKQREIILQKMREHKINILVATDVAARGIDISELTHVVNYTIPGDPEVYTHRIGRTGRAGRSGVAITFVTPSEKRKFAYIRRVNKSEIQEYRIPTVDELMLVKKDRIIASVRFQLERISDDFDDVASTLLSSADAETLVKALLKLHYGNELDPGQYHDIRLIGMQEDKRARRGEDERHTGGTTRLFFARGRKNRLTKRLLADAIIAKCGVRDSDLNDIQVMDNFSFVNVPSRLANRIITAFKDMGEDGRPLVVKAKPEEGAFRSRSHARPSNSATRRQRSWDERDQRHSRQSFYGEDDWEGYKGRKKEHGKYSRKK</sequence>
<keyword evidence="2 7" id="KW-0547">Nucleotide-binding</keyword>
<evidence type="ECO:0000256" key="8">
    <source>
        <dbReference type="SAM" id="MobiDB-lite"/>
    </source>
</evidence>
<dbReference type="PANTHER" id="PTHR47963:SF8">
    <property type="entry name" value="ATP-DEPENDENT RNA HELICASE DEAD"/>
    <property type="match status" value="1"/>
</dbReference>
<dbReference type="InterPro" id="IPR014014">
    <property type="entry name" value="RNA_helicase_DEAD_Q_motif"/>
</dbReference>
<evidence type="ECO:0000256" key="7">
    <source>
        <dbReference type="RuleBase" id="RU000492"/>
    </source>
</evidence>
<dbReference type="InterPro" id="IPR050547">
    <property type="entry name" value="DEAD_box_RNA_helicases"/>
</dbReference>
<evidence type="ECO:0000256" key="3">
    <source>
        <dbReference type="ARBA" id="ARBA00022801"/>
    </source>
</evidence>
<dbReference type="Pfam" id="PF00270">
    <property type="entry name" value="DEAD"/>
    <property type="match status" value="1"/>
</dbReference>
<dbReference type="PROSITE" id="PS51194">
    <property type="entry name" value="HELICASE_CTER"/>
    <property type="match status" value="1"/>
</dbReference>
<dbReference type="SMART" id="SM00487">
    <property type="entry name" value="DEXDc"/>
    <property type="match status" value="1"/>
</dbReference>
<evidence type="ECO:0000256" key="4">
    <source>
        <dbReference type="ARBA" id="ARBA00022806"/>
    </source>
</evidence>
<keyword evidence="3 7" id="KW-0378">Hydrolase</keyword>
<dbReference type="GO" id="GO:0003723">
    <property type="term" value="F:RNA binding"/>
    <property type="evidence" value="ECO:0007669"/>
    <property type="project" value="TreeGrafter"/>
</dbReference>
<dbReference type="SMART" id="SM00490">
    <property type="entry name" value="HELICc"/>
    <property type="match status" value="1"/>
</dbReference>
<dbReference type="Pfam" id="PF00271">
    <property type="entry name" value="Helicase_C"/>
    <property type="match status" value="1"/>
</dbReference>
<keyword evidence="4 7" id="KW-0347">Helicase</keyword>
<dbReference type="InterPro" id="IPR000629">
    <property type="entry name" value="RNA-helicase_DEAD-box_CS"/>
</dbReference>
<dbReference type="InterPro" id="IPR044742">
    <property type="entry name" value="DEAD/DEAH_RhlB"/>
</dbReference>
<comment type="caution">
    <text evidence="12">The sequence shown here is derived from an EMBL/GenBank/DDBJ whole genome shotgun (WGS) entry which is preliminary data.</text>
</comment>
<evidence type="ECO:0000256" key="1">
    <source>
        <dbReference type="ARBA" id="ARBA00012552"/>
    </source>
</evidence>
<reference evidence="12" key="2">
    <citation type="journal article" date="2021" name="PeerJ">
        <title>Extensive microbial diversity within the chicken gut microbiome revealed by metagenomics and culture.</title>
        <authorList>
            <person name="Gilroy R."/>
            <person name="Ravi A."/>
            <person name="Getino M."/>
            <person name="Pursley I."/>
            <person name="Horton D.L."/>
            <person name="Alikhan N.F."/>
            <person name="Baker D."/>
            <person name="Gharbi K."/>
            <person name="Hall N."/>
            <person name="Watson M."/>
            <person name="Adriaenssens E.M."/>
            <person name="Foster-Nyarko E."/>
            <person name="Jarju S."/>
            <person name="Secka A."/>
            <person name="Antonio M."/>
            <person name="Oren A."/>
            <person name="Chaudhuri R.R."/>
            <person name="La Ragione R."/>
            <person name="Hildebrand F."/>
            <person name="Pallen M.J."/>
        </authorList>
    </citation>
    <scope>NUCLEOTIDE SEQUENCE</scope>
    <source>
        <strain evidence="12">11167</strain>
    </source>
</reference>
<dbReference type="Gene3D" id="3.30.70.330">
    <property type="match status" value="1"/>
</dbReference>
<dbReference type="InterPro" id="IPR012677">
    <property type="entry name" value="Nucleotide-bd_a/b_plait_sf"/>
</dbReference>
<dbReference type="InterPro" id="IPR005580">
    <property type="entry name" value="DbpA/CsdA_RNA-bd_dom"/>
</dbReference>
<protein>
    <recommendedName>
        <fullName evidence="1">RNA helicase</fullName>
        <ecNumber evidence="1">3.6.4.13</ecNumber>
    </recommendedName>
</protein>
<keyword evidence="5 7" id="KW-0067">ATP-binding</keyword>
<dbReference type="PROSITE" id="PS51192">
    <property type="entry name" value="HELICASE_ATP_BIND_1"/>
    <property type="match status" value="1"/>
</dbReference>
<feature type="compositionally biased region" description="Basic residues" evidence="8">
    <location>
        <begin position="580"/>
        <end position="592"/>
    </location>
</feature>
<dbReference type="GO" id="GO:0003724">
    <property type="term" value="F:RNA helicase activity"/>
    <property type="evidence" value="ECO:0007669"/>
    <property type="project" value="UniProtKB-EC"/>
</dbReference>
<dbReference type="AlphaFoldDB" id="A0A9D9H9C5"/>
<evidence type="ECO:0000259" key="11">
    <source>
        <dbReference type="PROSITE" id="PS51195"/>
    </source>
</evidence>
<dbReference type="InterPro" id="IPR014001">
    <property type="entry name" value="Helicase_ATP-bd"/>
</dbReference>
<dbReference type="Gene3D" id="3.40.50.300">
    <property type="entry name" value="P-loop containing nucleotide triphosphate hydrolases"/>
    <property type="match status" value="2"/>
</dbReference>
<evidence type="ECO:0000313" key="13">
    <source>
        <dbReference type="Proteomes" id="UP000823633"/>
    </source>
</evidence>